<comment type="caution">
    <text evidence="6">The sequence shown here is derived from an EMBL/GenBank/DDBJ whole genome shotgun (WGS) entry which is preliminary data.</text>
</comment>
<protein>
    <submittedName>
        <fullName evidence="6">ABC transporter ATP-binding protein</fullName>
    </submittedName>
</protein>
<name>A0ABR7HAB1_9FIRM</name>
<evidence type="ECO:0000313" key="7">
    <source>
        <dbReference type="Proteomes" id="UP000634672"/>
    </source>
</evidence>
<dbReference type="InterPro" id="IPR003439">
    <property type="entry name" value="ABC_transporter-like_ATP-bd"/>
</dbReference>
<evidence type="ECO:0000313" key="6">
    <source>
        <dbReference type="EMBL" id="MBC5710070.1"/>
    </source>
</evidence>
<evidence type="ECO:0000256" key="3">
    <source>
        <dbReference type="ARBA" id="ARBA00022741"/>
    </source>
</evidence>
<dbReference type="Gene3D" id="3.40.50.300">
    <property type="entry name" value="P-loop containing nucleotide triphosphate hydrolases"/>
    <property type="match status" value="1"/>
</dbReference>
<dbReference type="InterPro" id="IPR003593">
    <property type="entry name" value="AAA+_ATPase"/>
</dbReference>
<evidence type="ECO:0000256" key="2">
    <source>
        <dbReference type="ARBA" id="ARBA00022448"/>
    </source>
</evidence>
<evidence type="ECO:0000256" key="1">
    <source>
        <dbReference type="ARBA" id="ARBA00005417"/>
    </source>
</evidence>
<keyword evidence="3" id="KW-0547">Nucleotide-binding</keyword>
<feature type="domain" description="ABC transporter" evidence="5">
    <location>
        <begin position="21"/>
        <end position="240"/>
    </location>
</feature>
<dbReference type="RefSeq" id="WP_187023003.1">
    <property type="nucleotide sequence ID" value="NZ_JACOPB010000009.1"/>
</dbReference>
<dbReference type="PROSITE" id="PS50893">
    <property type="entry name" value="ABC_TRANSPORTER_2"/>
    <property type="match status" value="1"/>
</dbReference>
<dbReference type="SMART" id="SM00382">
    <property type="entry name" value="AAA"/>
    <property type="match status" value="1"/>
</dbReference>
<keyword evidence="4 6" id="KW-0067">ATP-binding</keyword>
<dbReference type="GO" id="GO:0005524">
    <property type="term" value="F:ATP binding"/>
    <property type="evidence" value="ECO:0007669"/>
    <property type="project" value="UniProtKB-KW"/>
</dbReference>
<evidence type="ECO:0000259" key="5">
    <source>
        <dbReference type="PROSITE" id="PS50893"/>
    </source>
</evidence>
<reference evidence="6 7" key="1">
    <citation type="submission" date="2020-08" db="EMBL/GenBank/DDBJ databases">
        <title>Genome public.</title>
        <authorList>
            <person name="Liu C."/>
            <person name="Sun Q."/>
        </authorList>
    </citation>
    <scope>NUCLEOTIDE SEQUENCE [LARGE SCALE GENOMIC DNA]</scope>
    <source>
        <strain evidence="6 7">NSJ-66</strain>
    </source>
</reference>
<dbReference type="PANTHER" id="PTHR46743">
    <property type="entry name" value="TEICHOIC ACIDS EXPORT ATP-BINDING PROTEIN TAGH"/>
    <property type="match status" value="1"/>
</dbReference>
<gene>
    <name evidence="6" type="ORF">H8S75_19105</name>
</gene>
<comment type="similarity">
    <text evidence="1">Belongs to the ABC transporter superfamily.</text>
</comment>
<proteinExistence type="inferred from homology"/>
<sequence length="242" mass="26690">MINVENITMDFKMTNDKINSLKETIVTALSGKLQYHYFRALNNVSFCVSKGEVFGLIGANGAGKSTLLKVISGILYPTKGNVIISGHIAPLLELGAGFDPELSARENIYLNGALLGYSKELIDSKFEEIVDFSELGDFINVPIRNYSSGMVMRLGFSIATIVVPEVLIVDEILSVGDEHFKRKSGEKMQSLMNGETTVLFVSHDILQVRQLCNRVLWLEKGEIKLIGDSMEVCDAYLDSIGE</sequence>
<dbReference type="Proteomes" id="UP000634672">
    <property type="component" value="Unassembled WGS sequence"/>
</dbReference>
<dbReference type="InterPro" id="IPR027417">
    <property type="entry name" value="P-loop_NTPase"/>
</dbReference>
<dbReference type="InterPro" id="IPR050683">
    <property type="entry name" value="Bact_Polysacc_Export_ATP-bd"/>
</dbReference>
<keyword evidence="2" id="KW-0813">Transport</keyword>
<dbReference type="Pfam" id="PF00005">
    <property type="entry name" value="ABC_tran"/>
    <property type="match status" value="1"/>
</dbReference>
<accession>A0ABR7HAB1</accession>
<evidence type="ECO:0000256" key="4">
    <source>
        <dbReference type="ARBA" id="ARBA00022840"/>
    </source>
</evidence>
<dbReference type="PANTHER" id="PTHR46743:SF2">
    <property type="entry name" value="TEICHOIC ACIDS EXPORT ATP-BINDING PROTEIN TAGH"/>
    <property type="match status" value="1"/>
</dbReference>
<dbReference type="InterPro" id="IPR015860">
    <property type="entry name" value="ABC_transpr_TagH-like"/>
</dbReference>
<dbReference type="SUPFAM" id="SSF52540">
    <property type="entry name" value="P-loop containing nucleoside triphosphate hydrolases"/>
    <property type="match status" value="1"/>
</dbReference>
<keyword evidence="7" id="KW-1185">Reference proteome</keyword>
<dbReference type="EMBL" id="JACOPB010000009">
    <property type="protein sequence ID" value="MBC5710070.1"/>
    <property type="molecule type" value="Genomic_DNA"/>
</dbReference>
<organism evidence="6 7">
    <name type="scientific">Hungatella hominis</name>
    <dbReference type="NCBI Taxonomy" id="2763050"/>
    <lineage>
        <taxon>Bacteria</taxon>
        <taxon>Bacillati</taxon>
        <taxon>Bacillota</taxon>
        <taxon>Clostridia</taxon>
        <taxon>Lachnospirales</taxon>
        <taxon>Lachnospiraceae</taxon>
        <taxon>Hungatella</taxon>
    </lineage>
</organism>
<dbReference type="CDD" id="cd03220">
    <property type="entry name" value="ABC_KpsT_Wzt"/>
    <property type="match status" value="1"/>
</dbReference>